<feature type="domain" description="Oligopeptidase F N-terminal" evidence="9">
    <location>
        <begin position="131"/>
        <end position="198"/>
    </location>
</feature>
<comment type="similarity">
    <text evidence="6">Belongs to the peptidase M3 family.</text>
</comment>
<dbReference type="GO" id="GO:0006518">
    <property type="term" value="P:peptide metabolic process"/>
    <property type="evidence" value="ECO:0007669"/>
    <property type="project" value="TreeGrafter"/>
</dbReference>
<evidence type="ECO:0000313" key="11">
    <source>
        <dbReference type="Proteomes" id="UP000323560"/>
    </source>
</evidence>
<sequence length="609" mass="67628">MNSQNLSAVTDPSNGPSAPSAESGTPPRWDLSDLYASLDDPAIERDFAALTSAARAFSETWKGKLGQADGVALASAFAEYERIEEGLGRIGSFAQLGFAAHTTDPTWGRFTQGVQERITDISADLLFFSLELNRLEDDVLAKISASPDMAKWQPFLRDLRVFRPYQLSDEVEQVLMDKSVTGRNAWNRLFDETMASLTITLDGETKPLGAAFNTLTSAEREKRSAAAEQISAVLADNSRLLTMITNTLAKDKAIGDKLRGYPRPSSSRNRGNMVEDEVVDALVSAVDEAYPRLSHRYYAMKAKWLGLEKLEHWDRNAPLPGVADTVIPWENGKEIVLNAYTGFDPALGTLVDRFLTHPWIDAEAAPGKSSGAFAHPAVPSVHPYILMNYHGRARDVMTLAHELGHGVHQILAGQKQGYLNSATPLTLAETASVFGEMLTFQSLLDRETDPKRRRHLLAAKVEDMLNTVVRQIAFYQFEVRVHDERAKGELSAEQLGAIWRDVQERSLGPAFHFTPDYDTYWSYIPHFVHSPFYVYAYAFGDCLVNALYGVYQDQPDGFADKYRTMLEAGGTLRHKELLAPFGLDATDPGFWRKGLDVISGLIDQLEQEG</sequence>
<evidence type="ECO:0000313" key="10">
    <source>
        <dbReference type="EMBL" id="QEH96552.1"/>
    </source>
</evidence>
<dbReference type="InterPro" id="IPR045090">
    <property type="entry name" value="Pept_M3A_M3B"/>
</dbReference>
<keyword evidence="5 6" id="KW-0482">Metalloprotease</keyword>
<dbReference type="InterPro" id="IPR042088">
    <property type="entry name" value="OligoPept_F_C"/>
</dbReference>
<feature type="domain" description="Peptidase M3A/M3B catalytic" evidence="8">
    <location>
        <begin position="354"/>
        <end position="594"/>
    </location>
</feature>
<dbReference type="InterPro" id="IPR013647">
    <property type="entry name" value="OligopepF_N_dom"/>
</dbReference>
<name>A0AAP9EU48_GLUTH</name>
<dbReference type="CDD" id="cd09610">
    <property type="entry name" value="M3B_PepF"/>
    <property type="match status" value="1"/>
</dbReference>
<dbReference type="Gene3D" id="1.20.140.70">
    <property type="entry name" value="Oligopeptidase f, N-terminal domain"/>
    <property type="match status" value="1"/>
</dbReference>
<keyword evidence="3 6" id="KW-0378">Hydrolase</keyword>
<dbReference type="Pfam" id="PF08439">
    <property type="entry name" value="Peptidase_M3_N"/>
    <property type="match status" value="1"/>
</dbReference>
<dbReference type="GO" id="GO:0004222">
    <property type="term" value="F:metalloendopeptidase activity"/>
    <property type="evidence" value="ECO:0007669"/>
    <property type="project" value="InterPro"/>
</dbReference>
<protein>
    <submittedName>
        <fullName evidence="10">M3 family oligoendopeptidase</fullName>
    </submittedName>
</protein>
<evidence type="ECO:0000256" key="6">
    <source>
        <dbReference type="RuleBase" id="RU003435"/>
    </source>
</evidence>
<evidence type="ECO:0000256" key="4">
    <source>
        <dbReference type="ARBA" id="ARBA00022833"/>
    </source>
</evidence>
<dbReference type="GO" id="GO:0046872">
    <property type="term" value="F:metal ion binding"/>
    <property type="evidence" value="ECO:0007669"/>
    <property type="project" value="UniProtKB-UniRule"/>
</dbReference>
<gene>
    <name evidence="10" type="ORF">FXF46_09790</name>
</gene>
<evidence type="ECO:0000259" key="8">
    <source>
        <dbReference type="Pfam" id="PF01432"/>
    </source>
</evidence>
<dbReference type="InterPro" id="IPR001567">
    <property type="entry name" value="Pept_M3A_M3B_dom"/>
</dbReference>
<comment type="cofactor">
    <cofactor evidence="6">
        <name>Zn(2+)</name>
        <dbReference type="ChEBI" id="CHEBI:29105"/>
    </cofactor>
    <text evidence="6">Binds 1 zinc ion.</text>
</comment>
<dbReference type="InterPro" id="IPR011977">
    <property type="entry name" value="Pept_M3B_clade3"/>
</dbReference>
<accession>A0AAP9EU48</accession>
<organism evidence="10 11">
    <name type="scientific">Gluconobacter thailandicus</name>
    <dbReference type="NCBI Taxonomy" id="257438"/>
    <lineage>
        <taxon>Bacteria</taxon>
        <taxon>Pseudomonadati</taxon>
        <taxon>Pseudomonadota</taxon>
        <taxon>Alphaproteobacteria</taxon>
        <taxon>Acetobacterales</taxon>
        <taxon>Acetobacteraceae</taxon>
        <taxon>Gluconobacter</taxon>
    </lineage>
</organism>
<dbReference type="NCBIfam" id="TIGR02290">
    <property type="entry name" value="M3_fam_3"/>
    <property type="match status" value="1"/>
</dbReference>
<feature type="compositionally biased region" description="Polar residues" evidence="7">
    <location>
        <begin position="1"/>
        <end position="23"/>
    </location>
</feature>
<dbReference type="RefSeq" id="WP_148620431.1">
    <property type="nucleotide sequence ID" value="NZ_CP043043.1"/>
</dbReference>
<keyword evidence="2 6" id="KW-0479">Metal-binding</keyword>
<evidence type="ECO:0000256" key="5">
    <source>
        <dbReference type="ARBA" id="ARBA00023049"/>
    </source>
</evidence>
<dbReference type="Proteomes" id="UP000323560">
    <property type="component" value="Chromosome"/>
</dbReference>
<feature type="region of interest" description="Disordered" evidence="7">
    <location>
        <begin position="1"/>
        <end position="29"/>
    </location>
</feature>
<dbReference type="AlphaFoldDB" id="A0AAP9EU48"/>
<keyword evidence="1 6" id="KW-0645">Protease</keyword>
<dbReference type="KEGG" id="gti:FXF46_09790"/>
<dbReference type="Gene3D" id="1.10.1370.20">
    <property type="entry name" value="Oligoendopeptidase f, C-terminal domain"/>
    <property type="match status" value="1"/>
</dbReference>
<evidence type="ECO:0000256" key="1">
    <source>
        <dbReference type="ARBA" id="ARBA00022670"/>
    </source>
</evidence>
<dbReference type="Pfam" id="PF01432">
    <property type="entry name" value="Peptidase_M3"/>
    <property type="match status" value="1"/>
</dbReference>
<evidence type="ECO:0000256" key="2">
    <source>
        <dbReference type="ARBA" id="ARBA00022723"/>
    </source>
</evidence>
<evidence type="ECO:0000256" key="3">
    <source>
        <dbReference type="ARBA" id="ARBA00022801"/>
    </source>
</evidence>
<dbReference type="PANTHER" id="PTHR11804:SF5">
    <property type="entry name" value="OLIGOENDOPEPTIDASE F"/>
    <property type="match status" value="1"/>
</dbReference>
<dbReference type="SUPFAM" id="SSF55486">
    <property type="entry name" value="Metalloproteases ('zincins'), catalytic domain"/>
    <property type="match status" value="1"/>
</dbReference>
<proteinExistence type="inferred from homology"/>
<evidence type="ECO:0000256" key="7">
    <source>
        <dbReference type="SAM" id="MobiDB-lite"/>
    </source>
</evidence>
<dbReference type="EMBL" id="CP043043">
    <property type="protein sequence ID" value="QEH96552.1"/>
    <property type="molecule type" value="Genomic_DNA"/>
</dbReference>
<evidence type="ECO:0000259" key="9">
    <source>
        <dbReference type="Pfam" id="PF08439"/>
    </source>
</evidence>
<dbReference type="GO" id="GO:0006508">
    <property type="term" value="P:proteolysis"/>
    <property type="evidence" value="ECO:0007669"/>
    <property type="project" value="UniProtKB-KW"/>
</dbReference>
<reference evidence="10 11" key="1">
    <citation type="submission" date="2019-08" db="EMBL/GenBank/DDBJ databases">
        <title>Gluconobacter frateurii HD924 genome.</title>
        <authorList>
            <person name="Liu Y."/>
            <person name="Zhang P."/>
        </authorList>
    </citation>
    <scope>NUCLEOTIDE SEQUENCE [LARGE SCALE GENOMIC DNA]</scope>
    <source>
        <strain evidence="10 11">HD924</strain>
    </source>
</reference>
<dbReference type="PANTHER" id="PTHR11804">
    <property type="entry name" value="PROTEASE M3 THIMET OLIGOPEPTIDASE-RELATED"/>
    <property type="match status" value="1"/>
</dbReference>
<keyword evidence="4 6" id="KW-0862">Zinc</keyword>